<protein>
    <submittedName>
        <fullName evidence="4">Fungal specific transcription factor domain-containing protein</fullName>
    </submittedName>
</protein>
<dbReference type="PANTHER" id="PTHR46910">
    <property type="entry name" value="TRANSCRIPTION FACTOR PDR1"/>
    <property type="match status" value="1"/>
</dbReference>
<feature type="region of interest" description="Disordered" evidence="2">
    <location>
        <begin position="109"/>
        <end position="130"/>
    </location>
</feature>
<comment type="caution">
    <text evidence="4">The sequence shown here is derived from an EMBL/GenBank/DDBJ whole genome shotgun (WGS) entry which is preliminary data.</text>
</comment>
<dbReference type="InterPro" id="IPR001138">
    <property type="entry name" value="Zn2Cys6_DnaBD"/>
</dbReference>
<evidence type="ECO:0000313" key="4">
    <source>
        <dbReference type="EMBL" id="KAL3419886.1"/>
    </source>
</evidence>
<gene>
    <name evidence="4" type="ORF">PVAG01_08385</name>
</gene>
<dbReference type="PROSITE" id="PS00463">
    <property type="entry name" value="ZN2_CY6_FUNGAL_1"/>
    <property type="match status" value="1"/>
</dbReference>
<accession>A0ABR4P9Y4</accession>
<sequence length="224" mass="24578">MDGGTSPTEGIGVHSRACENCHKRKIRCDKLSPCSNCRSAKLTCRALQRKVGEQRQRIHVSSQYEQKINHIEEQLSSIHQILKTLTKNTTNIAQTESVAGPSTTFASLDDLSHESPLDGSVASDSPAFEGDSSLSAQSKFASRLLGEAVGQSPSAGLAPEIINALSSLESIVNRYDKQSAFHEVQFPLQRPRERPSNNNVELPLMSDIIDVLRWAKGKLFSCHH</sequence>
<keyword evidence="5" id="KW-1185">Reference proteome</keyword>
<evidence type="ECO:0000256" key="2">
    <source>
        <dbReference type="SAM" id="MobiDB-lite"/>
    </source>
</evidence>
<proteinExistence type="predicted"/>
<dbReference type="Gene3D" id="4.10.240.10">
    <property type="entry name" value="Zn(2)-C6 fungal-type DNA-binding domain"/>
    <property type="match status" value="1"/>
</dbReference>
<dbReference type="Proteomes" id="UP001629113">
    <property type="component" value="Unassembled WGS sequence"/>
</dbReference>
<dbReference type="Pfam" id="PF00172">
    <property type="entry name" value="Zn_clus"/>
    <property type="match status" value="1"/>
</dbReference>
<dbReference type="InterPro" id="IPR050987">
    <property type="entry name" value="AtrR-like"/>
</dbReference>
<organism evidence="4 5">
    <name type="scientific">Phlyctema vagabunda</name>
    <dbReference type="NCBI Taxonomy" id="108571"/>
    <lineage>
        <taxon>Eukaryota</taxon>
        <taxon>Fungi</taxon>
        <taxon>Dikarya</taxon>
        <taxon>Ascomycota</taxon>
        <taxon>Pezizomycotina</taxon>
        <taxon>Leotiomycetes</taxon>
        <taxon>Helotiales</taxon>
        <taxon>Dermateaceae</taxon>
        <taxon>Phlyctema</taxon>
    </lineage>
</organism>
<dbReference type="InterPro" id="IPR036864">
    <property type="entry name" value="Zn2-C6_fun-type_DNA-bd_sf"/>
</dbReference>
<keyword evidence="1" id="KW-0539">Nucleus</keyword>
<dbReference type="CDD" id="cd00067">
    <property type="entry name" value="GAL4"/>
    <property type="match status" value="1"/>
</dbReference>
<feature type="domain" description="Zn(2)-C6 fungal-type" evidence="3">
    <location>
        <begin position="17"/>
        <end position="46"/>
    </location>
</feature>
<name>A0ABR4P9Y4_9HELO</name>
<evidence type="ECO:0000256" key="1">
    <source>
        <dbReference type="ARBA" id="ARBA00023242"/>
    </source>
</evidence>
<dbReference type="EMBL" id="JBFCZG010000007">
    <property type="protein sequence ID" value="KAL3419886.1"/>
    <property type="molecule type" value="Genomic_DNA"/>
</dbReference>
<evidence type="ECO:0000313" key="5">
    <source>
        <dbReference type="Proteomes" id="UP001629113"/>
    </source>
</evidence>
<dbReference type="SMART" id="SM00066">
    <property type="entry name" value="GAL4"/>
    <property type="match status" value="1"/>
</dbReference>
<reference evidence="4 5" key="1">
    <citation type="submission" date="2024-06" db="EMBL/GenBank/DDBJ databases">
        <title>Complete genome of Phlyctema vagabunda strain 19-DSS-EL-015.</title>
        <authorList>
            <person name="Fiorenzani C."/>
        </authorList>
    </citation>
    <scope>NUCLEOTIDE SEQUENCE [LARGE SCALE GENOMIC DNA]</scope>
    <source>
        <strain evidence="4 5">19-DSS-EL-015</strain>
    </source>
</reference>
<dbReference type="PANTHER" id="PTHR46910:SF5">
    <property type="entry name" value="ZN(II)2CYS6 TRANSCRIPTION FACTOR (EUROFUNG)"/>
    <property type="match status" value="1"/>
</dbReference>
<evidence type="ECO:0000259" key="3">
    <source>
        <dbReference type="PROSITE" id="PS50048"/>
    </source>
</evidence>
<dbReference type="SUPFAM" id="SSF57701">
    <property type="entry name" value="Zn2/Cys6 DNA-binding domain"/>
    <property type="match status" value="1"/>
</dbReference>
<dbReference type="PROSITE" id="PS50048">
    <property type="entry name" value="ZN2_CY6_FUNGAL_2"/>
    <property type="match status" value="1"/>
</dbReference>